<dbReference type="EMBL" id="JYDO01000056">
    <property type="protein sequence ID" value="KRZ74001.1"/>
    <property type="molecule type" value="Genomic_DNA"/>
</dbReference>
<gene>
    <name evidence="1" type="ORF">T10_3849</name>
</gene>
<protein>
    <submittedName>
        <fullName evidence="1">Uncharacterized protein</fullName>
    </submittedName>
</protein>
<accession>A0A0V1MQB4</accession>
<dbReference type="Proteomes" id="UP000054843">
    <property type="component" value="Unassembled WGS sequence"/>
</dbReference>
<proteinExistence type="predicted"/>
<reference evidence="1 2" key="1">
    <citation type="submission" date="2015-01" db="EMBL/GenBank/DDBJ databases">
        <title>Evolution of Trichinella species and genotypes.</title>
        <authorList>
            <person name="Korhonen P.K."/>
            <person name="Edoardo P."/>
            <person name="Giuseppe L.R."/>
            <person name="Gasser R.B."/>
        </authorList>
    </citation>
    <scope>NUCLEOTIDE SEQUENCE [LARGE SCALE GENOMIC DNA]</scope>
    <source>
        <strain evidence="1">ISS1980</strain>
    </source>
</reference>
<sequence length="47" mass="5481">LNMAWRLNATSPGRLTLCVRGFQLCVGRKKRVKRGLLFKRFPAYFLP</sequence>
<name>A0A0V1MQB4_9BILA</name>
<evidence type="ECO:0000313" key="1">
    <source>
        <dbReference type="EMBL" id="KRZ74001.1"/>
    </source>
</evidence>
<evidence type="ECO:0000313" key="2">
    <source>
        <dbReference type="Proteomes" id="UP000054843"/>
    </source>
</evidence>
<dbReference type="AlphaFoldDB" id="A0A0V1MQB4"/>
<feature type="non-terminal residue" evidence="1">
    <location>
        <position position="1"/>
    </location>
</feature>
<comment type="caution">
    <text evidence="1">The sequence shown here is derived from an EMBL/GenBank/DDBJ whole genome shotgun (WGS) entry which is preliminary data.</text>
</comment>
<organism evidence="1 2">
    <name type="scientific">Trichinella papuae</name>
    <dbReference type="NCBI Taxonomy" id="268474"/>
    <lineage>
        <taxon>Eukaryota</taxon>
        <taxon>Metazoa</taxon>
        <taxon>Ecdysozoa</taxon>
        <taxon>Nematoda</taxon>
        <taxon>Enoplea</taxon>
        <taxon>Dorylaimia</taxon>
        <taxon>Trichinellida</taxon>
        <taxon>Trichinellidae</taxon>
        <taxon>Trichinella</taxon>
    </lineage>
</organism>
<keyword evidence="2" id="KW-1185">Reference proteome</keyword>